<dbReference type="AlphaFoldDB" id="E0TID0"/>
<reference evidence="12" key="1">
    <citation type="submission" date="2010-08" db="EMBL/GenBank/DDBJ databases">
        <title>Genome sequence of Parvularcula bermudensis HTCC2503.</title>
        <authorList>
            <person name="Kang D.-M."/>
            <person name="Oh H.-M."/>
            <person name="Cho J.-C."/>
        </authorList>
    </citation>
    <scope>NUCLEOTIDE SEQUENCE [LARGE SCALE GENOMIC DNA]</scope>
    <source>
        <strain evidence="12">ATCC BAA-594 / HTCC2503 / KCTC 12087</strain>
    </source>
</reference>
<evidence type="ECO:0000256" key="9">
    <source>
        <dbReference type="ARBA" id="ARBA00023303"/>
    </source>
</evidence>
<feature type="transmembrane region" description="Helical" evidence="10">
    <location>
        <begin position="165"/>
        <end position="190"/>
    </location>
</feature>
<name>E0TID0_PARBH</name>
<dbReference type="GO" id="GO:0005254">
    <property type="term" value="F:chloride channel activity"/>
    <property type="evidence" value="ECO:0007669"/>
    <property type="project" value="UniProtKB-KW"/>
</dbReference>
<evidence type="ECO:0000256" key="10">
    <source>
        <dbReference type="SAM" id="Phobius"/>
    </source>
</evidence>
<keyword evidence="9" id="KW-0407">Ion channel</keyword>
<evidence type="ECO:0000256" key="3">
    <source>
        <dbReference type="ARBA" id="ARBA00022692"/>
    </source>
</evidence>
<feature type="transmembrane region" description="Helical" evidence="10">
    <location>
        <begin position="21"/>
        <end position="48"/>
    </location>
</feature>
<evidence type="ECO:0000256" key="5">
    <source>
        <dbReference type="ARBA" id="ARBA00023065"/>
    </source>
</evidence>
<sequence length="536" mass="56097">MWLRHSRRRAIGAASPTVWGVALILGVAVAYGVILFTLGVEALTRFTYGEGTTQLAQGARGLDPGRTFIVPVIGGILVGTMLWIAVRLGILRDIRCQGVAEVIEARASPPGYLSLRSGAVATVVSATALGCGASAGREGPLVAMGGSIATFFSQRLKIPAKDARTLLGCAAAAAVSAAFNAPIAGVLFALEVVLSNYALSIFGPVTLSSVSALVVTQLHFENTHRFEIPDYVTPGVGALPLGALLGILCGIVAWTFLQSAAKARRTALGLMRRRIPAPFMPMIAGLGMGTIGMFLPEVLGFGYEATSEAIQGSYSLKLLLLLLVAKLFATVLCLSCRFGTGVFSGGIYLGTITGAAFGTVLGAIFPEVAGYGATFFAMIGMGAVSGAIIGAPISTTLIVFEITGDYQMTATLMIAVGIASMIVQVLFGSSWFHYQLNHRGYDLSDGPQGIILKTIRVRDVMRAMPVDAAPLEKGAARLVATETLGEALAQMTDLGLDGMPVVPHEDSDKIIGTLTQIRALKTYNAALIESHIEHHR</sequence>
<evidence type="ECO:0000256" key="4">
    <source>
        <dbReference type="ARBA" id="ARBA00022989"/>
    </source>
</evidence>
<organism evidence="11 12">
    <name type="scientific">Parvularcula bermudensis (strain ATCC BAA-594 / HTCC2503 / KCTC 12087)</name>
    <dbReference type="NCBI Taxonomy" id="314260"/>
    <lineage>
        <taxon>Bacteria</taxon>
        <taxon>Pseudomonadati</taxon>
        <taxon>Pseudomonadota</taxon>
        <taxon>Alphaproteobacteria</taxon>
        <taxon>Parvularculales</taxon>
        <taxon>Parvularculaceae</taxon>
        <taxon>Parvularcula</taxon>
    </lineage>
</organism>
<dbReference type="InterPro" id="IPR050368">
    <property type="entry name" value="ClC-type_chloride_channel"/>
</dbReference>
<evidence type="ECO:0000256" key="1">
    <source>
        <dbReference type="ARBA" id="ARBA00004141"/>
    </source>
</evidence>
<dbReference type="PRINTS" id="PR00762">
    <property type="entry name" value="CLCHANNEL"/>
</dbReference>
<evidence type="ECO:0000256" key="2">
    <source>
        <dbReference type="ARBA" id="ARBA00022448"/>
    </source>
</evidence>
<dbReference type="GO" id="GO:0034707">
    <property type="term" value="C:chloride channel complex"/>
    <property type="evidence" value="ECO:0007669"/>
    <property type="project" value="UniProtKB-KW"/>
</dbReference>
<evidence type="ECO:0000256" key="8">
    <source>
        <dbReference type="ARBA" id="ARBA00023214"/>
    </source>
</evidence>
<keyword evidence="8" id="KW-0868">Chloride</keyword>
<feature type="transmembrane region" description="Helical" evidence="10">
    <location>
        <begin position="277"/>
        <end position="295"/>
    </location>
</feature>
<keyword evidence="5" id="KW-0406">Ion transport</keyword>
<dbReference type="HOGENOM" id="CLU_015263_5_2_5"/>
<keyword evidence="4 10" id="KW-1133">Transmembrane helix</keyword>
<keyword evidence="3 10" id="KW-0812">Transmembrane</keyword>
<dbReference type="PANTHER" id="PTHR43427:SF6">
    <property type="entry name" value="CHLORIDE CHANNEL PROTEIN CLC-E"/>
    <property type="match status" value="1"/>
</dbReference>
<evidence type="ECO:0000313" key="11">
    <source>
        <dbReference type="EMBL" id="ADM09714.1"/>
    </source>
</evidence>
<dbReference type="SUPFAM" id="SSF54631">
    <property type="entry name" value="CBS-domain pair"/>
    <property type="match status" value="1"/>
</dbReference>
<feature type="transmembrane region" description="Helical" evidence="10">
    <location>
        <begin position="238"/>
        <end position="257"/>
    </location>
</feature>
<feature type="transmembrane region" description="Helical" evidence="10">
    <location>
        <begin position="412"/>
        <end position="434"/>
    </location>
</feature>
<dbReference type="Gene3D" id="1.10.3080.10">
    <property type="entry name" value="Clc chloride channel"/>
    <property type="match status" value="1"/>
</dbReference>
<feature type="transmembrane region" description="Helical" evidence="10">
    <location>
        <begin position="346"/>
        <end position="365"/>
    </location>
</feature>
<keyword evidence="12" id="KW-1185">Reference proteome</keyword>
<evidence type="ECO:0000313" key="12">
    <source>
        <dbReference type="Proteomes" id="UP000001302"/>
    </source>
</evidence>
<dbReference type="CDD" id="cd00400">
    <property type="entry name" value="Voltage_gated_ClC"/>
    <property type="match status" value="1"/>
</dbReference>
<accession>E0TID0</accession>
<reference evidence="11 12" key="2">
    <citation type="journal article" date="2011" name="J. Bacteriol.">
        <title>Complete genome sequence of strain HTCC2503T of Parvularcula bermudensis, the type species of the order "Parvularculales" in the class Alphaproteobacteria.</title>
        <authorList>
            <person name="Oh H.M."/>
            <person name="Kang I."/>
            <person name="Vergin K.L."/>
            <person name="Kang D."/>
            <person name="Rhee K.H."/>
            <person name="Giovannoni S.J."/>
            <person name="Cho J.C."/>
        </authorList>
    </citation>
    <scope>NUCLEOTIDE SEQUENCE [LARGE SCALE GENOMIC DNA]</scope>
    <source>
        <strain evidence="12">ATCC BAA-594 / HTCC2503 / KCTC 12087</strain>
    </source>
</reference>
<dbReference type="KEGG" id="pbr:PB2503_08294"/>
<dbReference type="SUPFAM" id="SSF81340">
    <property type="entry name" value="Clc chloride channel"/>
    <property type="match status" value="1"/>
</dbReference>
<dbReference type="Pfam" id="PF00654">
    <property type="entry name" value="Voltage_CLC"/>
    <property type="match status" value="1"/>
</dbReference>
<comment type="subcellular location">
    <subcellularLocation>
        <location evidence="1">Membrane</location>
        <topology evidence="1">Multi-pass membrane protein</topology>
    </subcellularLocation>
</comment>
<feature type="transmembrane region" description="Helical" evidence="10">
    <location>
        <begin position="315"/>
        <end position="334"/>
    </location>
</feature>
<dbReference type="InterPro" id="IPR046342">
    <property type="entry name" value="CBS_dom_sf"/>
</dbReference>
<dbReference type="InterPro" id="IPR014743">
    <property type="entry name" value="Cl-channel_core"/>
</dbReference>
<feature type="transmembrane region" description="Helical" evidence="10">
    <location>
        <begin position="68"/>
        <end position="86"/>
    </location>
</feature>
<keyword evidence="7" id="KW-0869">Chloride channel</keyword>
<protein>
    <submittedName>
        <fullName evidence="11">Voltage-gated chloride channel family protein</fullName>
    </submittedName>
</protein>
<proteinExistence type="predicted"/>
<dbReference type="eggNOG" id="COG0038">
    <property type="taxonomic scope" value="Bacteria"/>
</dbReference>
<evidence type="ECO:0000256" key="7">
    <source>
        <dbReference type="ARBA" id="ARBA00023173"/>
    </source>
</evidence>
<evidence type="ECO:0000256" key="6">
    <source>
        <dbReference type="ARBA" id="ARBA00023136"/>
    </source>
</evidence>
<dbReference type="PANTHER" id="PTHR43427">
    <property type="entry name" value="CHLORIDE CHANNEL PROTEIN CLC-E"/>
    <property type="match status" value="1"/>
</dbReference>
<keyword evidence="2" id="KW-0813">Transport</keyword>
<feature type="transmembrane region" description="Helical" evidence="10">
    <location>
        <begin position="371"/>
        <end position="400"/>
    </location>
</feature>
<gene>
    <name evidence="11" type="ordered locus">PB2503_08294</name>
</gene>
<dbReference type="InterPro" id="IPR001807">
    <property type="entry name" value="ClC"/>
</dbReference>
<dbReference type="EMBL" id="CP002156">
    <property type="protein sequence ID" value="ADM09714.1"/>
    <property type="molecule type" value="Genomic_DNA"/>
</dbReference>
<keyword evidence="6 10" id="KW-0472">Membrane</keyword>
<dbReference type="STRING" id="314260.PB2503_08294"/>
<dbReference type="Proteomes" id="UP000001302">
    <property type="component" value="Chromosome"/>
</dbReference>